<keyword evidence="2" id="KW-1185">Reference proteome</keyword>
<organism evidence="1 2">
    <name type="scientific">Eumeta variegata</name>
    <name type="common">Bagworm moth</name>
    <name type="synonym">Eumeta japonica</name>
    <dbReference type="NCBI Taxonomy" id="151549"/>
    <lineage>
        <taxon>Eukaryota</taxon>
        <taxon>Metazoa</taxon>
        <taxon>Ecdysozoa</taxon>
        <taxon>Arthropoda</taxon>
        <taxon>Hexapoda</taxon>
        <taxon>Insecta</taxon>
        <taxon>Pterygota</taxon>
        <taxon>Neoptera</taxon>
        <taxon>Endopterygota</taxon>
        <taxon>Lepidoptera</taxon>
        <taxon>Glossata</taxon>
        <taxon>Ditrysia</taxon>
        <taxon>Tineoidea</taxon>
        <taxon>Psychidae</taxon>
        <taxon>Oiketicinae</taxon>
        <taxon>Eumeta</taxon>
    </lineage>
</organism>
<reference evidence="1 2" key="1">
    <citation type="journal article" date="2019" name="Commun. Biol.">
        <title>The bagworm genome reveals a unique fibroin gene that provides high tensile strength.</title>
        <authorList>
            <person name="Kono N."/>
            <person name="Nakamura H."/>
            <person name="Ohtoshi R."/>
            <person name="Tomita M."/>
            <person name="Numata K."/>
            <person name="Arakawa K."/>
        </authorList>
    </citation>
    <scope>NUCLEOTIDE SEQUENCE [LARGE SCALE GENOMIC DNA]</scope>
</reference>
<dbReference type="PROSITE" id="PS51257">
    <property type="entry name" value="PROKAR_LIPOPROTEIN"/>
    <property type="match status" value="1"/>
</dbReference>
<evidence type="ECO:0000313" key="1">
    <source>
        <dbReference type="EMBL" id="GBP03869.1"/>
    </source>
</evidence>
<dbReference type="AlphaFoldDB" id="A0A4C1SNY6"/>
<accession>A0A4C1SNY6</accession>
<dbReference type="EMBL" id="BGZK01000011">
    <property type="protein sequence ID" value="GBP03869.1"/>
    <property type="molecule type" value="Genomic_DNA"/>
</dbReference>
<dbReference type="Proteomes" id="UP000299102">
    <property type="component" value="Unassembled WGS sequence"/>
</dbReference>
<evidence type="ECO:0000313" key="2">
    <source>
        <dbReference type="Proteomes" id="UP000299102"/>
    </source>
</evidence>
<proteinExistence type="predicted"/>
<sequence length="111" mass="12552">MRRRNCCGLPVGIGSCQASIQISLIRSALADSKHGPDIRRRRSRRRRTKPNIVSVRRHDGSESEGGIKIKSGIGVRVKVGRQIDIKGEKIHWMSMQVEPRADLNFKITNYC</sequence>
<comment type="caution">
    <text evidence="1">The sequence shown here is derived from an EMBL/GenBank/DDBJ whole genome shotgun (WGS) entry which is preliminary data.</text>
</comment>
<gene>
    <name evidence="1" type="ORF">EVAR_2551_1</name>
</gene>
<protein>
    <submittedName>
        <fullName evidence="1">Uncharacterized protein</fullName>
    </submittedName>
</protein>
<name>A0A4C1SNY6_EUMVA</name>